<dbReference type="SUPFAM" id="SSF69118">
    <property type="entry name" value="AhpD-like"/>
    <property type="match status" value="1"/>
</dbReference>
<protein>
    <submittedName>
        <fullName evidence="2">4-carboxymuconolactone decarboxylase</fullName>
        <ecNumber evidence="2">4.1.1.44</ecNumber>
    </submittedName>
</protein>
<dbReference type="Proteomes" id="UP001161160">
    <property type="component" value="Unassembled WGS sequence"/>
</dbReference>
<dbReference type="EC" id="4.1.1.44" evidence="2"/>
<keyword evidence="3" id="KW-1185">Reference proteome</keyword>
<accession>A0AA43M9X2</accession>
<evidence type="ECO:0000313" key="3">
    <source>
        <dbReference type="Proteomes" id="UP001161160"/>
    </source>
</evidence>
<evidence type="ECO:0000313" key="2">
    <source>
        <dbReference type="EMBL" id="MDH6504856.1"/>
    </source>
</evidence>
<dbReference type="GO" id="GO:0047575">
    <property type="term" value="F:4-carboxymuconolactone decarboxylase activity"/>
    <property type="evidence" value="ECO:0007669"/>
    <property type="project" value="UniProtKB-EC"/>
</dbReference>
<name>A0AA43M9X2_9BURK</name>
<organism evidence="2 3">
    <name type="scientific">Polynucleobacter sphagniphilus</name>
    <dbReference type="NCBI Taxonomy" id="1743169"/>
    <lineage>
        <taxon>Bacteria</taxon>
        <taxon>Pseudomonadati</taxon>
        <taxon>Pseudomonadota</taxon>
        <taxon>Betaproteobacteria</taxon>
        <taxon>Burkholderiales</taxon>
        <taxon>Burkholderiaceae</taxon>
        <taxon>Polynucleobacter</taxon>
    </lineage>
</organism>
<feature type="chain" id="PRO_5041372873" evidence="1">
    <location>
        <begin position="20"/>
        <end position="204"/>
    </location>
</feature>
<proteinExistence type="predicted"/>
<dbReference type="PANTHER" id="PTHR34846">
    <property type="entry name" value="4-CARBOXYMUCONOLACTONE DECARBOXYLASE FAMILY PROTEIN (AFU_ORTHOLOGUE AFUA_6G11590)"/>
    <property type="match status" value="1"/>
</dbReference>
<dbReference type="InterPro" id="IPR029032">
    <property type="entry name" value="AhpD-like"/>
</dbReference>
<dbReference type="AlphaFoldDB" id="A0AA43M9X2"/>
<dbReference type="GeneID" id="83595050"/>
<dbReference type="RefSeq" id="WP_076022776.1">
    <property type="nucleotide sequence ID" value="NZ_JAQFIK010000001.1"/>
</dbReference>
<dbReference type="EMBL" id="JARXYA010000017">
    <property type="protein sequence ID" value="MDH6504856.1"/>
    <property type="molecule type" value="Genomic_DNA"/>
</dbReference>
<evidence type="ECO:0000256" key="1">
    <source>
        <dbReference type="SAM" id="SignalP"/>
    </source>
</evidence>
<feature type="signal peptide" evidence="1">
    <location>
        <begin position="1"/>
        <end position="19"/>
    </location>
</feature>
<keyword evidence="1" id="KW-0732">Signal</keyword>
<keyword evidence="2" id="KW-0456">Lyase</keyword>
<dbReference type="Gene3D" id="1.20.1290.10">
    <property type="entry name" value="AhpD-like"/>
    <property type="match status" value="1"/>
</dbReference>
<comment type="caution">
    <text evidence="2">The sequence shown here is derived from an EMBL/GenBank/DDBJ whole genome shotgun (WGS) entry which is preliminary data.</text>
</comment>
<sequence>MKKTIFALTVAVLSLNVLAQDRLPTIAPENYTPEQKQAADEFMAARKRAVFGPFEPLMYSPEVMTQARSMGDYLRYHSAIGNTLSEFVILISAREWTQDYEWYVHAPIALAAGISADKIAAIKEGRRPEKMSNDEEMVYNFSTELHHNKSVSDVSFKRVEQRFGKKGVVDLTGINAYYTLLAMQMNVAQYQAPGNVPLLPKFPN</sequence>
<dbReference type="PANTHER" id="PTHR34846:SF11">
    <property type="entry name" value="4-CARBOXYMUCONOLACTONE DECARBOXYLASE FAMILY PROTEIN (AFU_ORTHOLOGUE AFUA_6G11590)"/>
    <property type="match status" value="1"/>
</dbReference>
<gene>
    <name evidence="2" type="ORF">M2127_002185</name>
</gene>
<reference evidence="2" key="1">
    <citation type="submission" date="2023-04" db="EMBL/GenBank/DDBJ databases">
        <title>Genome Encyclopedia of Bacteria and Archaea VI: Functional Genomics of Type Strains.</title>
        <authorList>
            <person name="Whitman W."/>
        </authorList>
    </citation>
    <scope>NUCLEOTIDE SEQUENCE</scope>
    <source>
        <strain evidence="2">Enz.4-51</strain>
    </source>
</reference>